<organism evidence="9 10">
    <name type="scientific">Streptomyces mesophilus</name>
    <dbReference type="NCBI Taxonomy" id="1775132"/>
    <lineage>
        <taxon>Bacteria</taxon>
        <taxon>Bacillati</taxon>
        <taxon>Actinomycetota</taxon>
        <taxon>Actinomycetes</taxon>
        <taxon>Kitasatosporales</taxon>
        <taxon>Streptomycetaceae</taxon>
        <taxon>Streptomyces</taxon>
    </lineage>
</organism>
<evidence type="ECO:0000256" key="7">
    <source>
        <dbReference type="SAM" id="Phobius"/>
    </source>
</evidence>
<feature type="transmembrane region" description="Helical" evidence="7">
    <location>
        <begin position="265"/>
        <end position="284"/>
    </location>
</feature>
<feature type="transmembrane region" description="Helical" evidence="7">
    <location>
        <begin position="80"/>
        <end position="102"/>
    </location>
</feature>
<evidence type="ECO:0000259" key="8">
    <source>
        <dbReference type="PROSITE" id="PS50850"/>
    </source>
</evidence>
<keyword evidence="3 7" id="KW-0812">Transmembrane</keyword>
<evidence type="ECO:0000313" key="10">
    <source>
        <dbReference type="Proteomes" id="UP000481109"/>
    </source>
</evidence>
<dbReference type="AlphaFoldDB" id="A0A6G4XRC8"/>
<dbReference type="EMBL" id="JAAKZW010000195">
    <property type="protein sequence ID" value="NGO80149.1"/>
    <property type="molecule type" value="Genomic_DNA"/>
</dbReference>
<keyword evidence="5 7" id="KW-0472">Membrane</keyword>
<evidence type="ECO:0000256" key="5">
    <source>
        <dbReference type="ARBA" id="ARBA00023136"/>
    </source>
</evidence>
<feature type="region of interest" description="Disordered" evidence="6">
    <location>
        <begin position="382"/>
        <end position="409"/>
    </location>
</feature>
<evidence type="ECO:0000256" key="1">
    <source>
        <dbReference type="ARBA" id="ARBA00004651"/>
    </source>
</evidence>
<accession>A0A6G4XRC8</accession>
<proteinExistence type="predicted"/>
<dbReference type="InterPro" id="IPR011701">
    <property type="entry name" value="MFS"/>
</dbReference>
<dbReference type="InterPro" id="IPR020846">
    <property type="entry name" value="MFS_dom"/>
</dbReference>
<comment type="subcellular location">
    <subcellularLocation>
        <location evidence="1">Cell membrane</location>
        <topology evidence="1">Multi-pass membrane protein</topology>
    </subcellularLocation>
</comment>
<feature type="transmembrane region" description="Helical" evidence="7">
    <location>
        <begin position="199"/>
        <end position="225"/>
    </location>
</feature>
<evidence type="ECO:0000256" key="2">
    <source>
        <dbReference type="ARBA" id="ARBA00022475"/>
    </source>
</evidence>
<comment type="caution">
    <text evidence="9">The sequence shown here is derived from an EMBL/GenBank/DDBJ whole genome shotgun (WGS) entry which is preliminary data.</text>
</comment>
<dbReference type="Proteomes" id="UP000481109">
    <property type="component" value="Unassembled WGS sequence"/>
</dbReference>
<dbReference type="PROSITE" id="PS50850">
    <property type="entry name" value="MFS"/>
    <property type="match status" value="1"/>
</dbReference>
<dbReference type="PANTHER" id="PTHR23513:SF17">
    <property type="entry name" value="MEMBRANE PROTEIN"/>
    <property type="match status" value="1"/>
</dbReference>
<feature type="transmembrane region" description="Helical" evidence="7">
    <location>
        <begin position="123"/>
        <end position="141"/>
    </location>
</feature>
<feature type="transmembrane region" description="Helical" evidence="7">
    <location>
        <begin position="231"/>
        <end position="253"/>
    </location>
</feature>
<keyword evidence="2" id="KW-1003">Cell membrane</keyword>
<keyword evidence="10" id="KW-1185">Reference proteome</keyword>
<feature type="transmembrane region" description="Helical" evidence="7">
    <location>
        <begin position="290"/>
        <end position="312"/>
    </location>
</feature>
<name>A0A6G4XRC8_9ACTN</name>
<keyword evidence="4 7" id="KW-1133">Transmembrane helix</keyword>
<feature type="transmembrane region" description="Helical" evidence="7">
    <location>
        <begin position="54"/>
        <end position="74"/>
    </location>
</feature>
<feature type="transmembrane region" description="Helical" evidence="7">
    <location>
        <begin position="20"/>
        <end position="42"/>
    </location>
</feature>
<sequence length="409" mass="40504">MIGDAVYFIALSWAAARTGSAGQAGLVLAISAVPRALLMLYGGVIADRFGPRRVVIGSDAVRFAVILVAAGVLVAAQPGIWFLAVIALVFGAVDAVFMPAVGALPPRITAPSQLARVQGLRGLAARIALVTGGPVGGFAVAAGGSAAAFAVAAALFAVSLVLLLAVRVRELAPDDKAGEGRPETGHLRAGLRYIRRHKVLLPLIVAMGVTELGFSGPANIGLVLLADERGWGASGMGLTIAGFGVGAGAASLLLAVRGRLPRAGLVRACAETGGAVALAAIAFAPSVALAAVAGLFVGLLAGTSGALSGALLQTQSDPAYIGRVTSVHMLLALGLAPLCYPITGAAIGIWGSRPVFVASACLIVVGSAIGLASRSLRTAELPGATPSEPARPDGAHEVNVPVAGASSAG</sequence>
<dbReference type="CDD" id="cd06173">
    <property type="entry name" value="MFS_MefA_like"/>
    <property type="match status" value="1"/>
</dbReference>
<feature type="transmembrane region" description="Helical" evidence="7">
    <location>
        <begin position="324"/>
        <end position="349"/>
    </location>
</feature>
<dbReference type="InterPro" id="IPR036259">
    <property type="entry name" value="MFS_trans_sf"/>
</dbReference>
<feature type="transmembrane region" description="Helical" evidence="7">
    <location>
        <begin position="355"/>
        <end position="372"/>
    </location>
</feature>
<dbReference type="Gene3D" id="1.20.1250.20">
    <property type="entry name" value="MFS general substrate transporter like domains"/>
    <property type="match status" value="1"/>
</dbReference>
<dbReference type="GO" id="GO:0022857">
    <property type="term" value="F:transmembrane transporter activity"/>
    <property type="evidence" value="ECO:0007669"/>
    <property type="project" value="InterPro"/>
</dbReference>
<feature type="domain" description="Major facilitator superfamily (MFS) profile" evidence="8">
    <location>
        <begin position="1"/>
        <end position="378"/>
    </location>
</feature>
<gene>
    <name evidence="9" type="ORF">G6045_31495</name>
</gene>
<dbReference type="GO" id="GO:0005886">
    <property type="term" value="C:plasma membrane"/>
    <property type="evidence" value="ECO:0007669"/>
    <property type="project" value="UniProtKB-SubCell"/>
</dbReference>
<reference evidence="9 10" key="1">
    <citation type="submission" date="2020-02" db="EMBL/GenBank/DDBJ databases">
        <title>Whole-genome analyses of novel actinobacteria.</title>
        <authorList>
            <person name="Sahin N."/>
            <person name="Tokatli A."/>
        </authorList>
    </citation>
    <scope>NUCLEOTIDE SEQUENCE [LARGE SCALE GENOMIC DNA]</scope>
    <source>
        <strain evidence="9 10">YC504</strain>
    </source>
</reference>
<evidence type="ECO:0000256" key="4">
    <source>
        <dbReference type="ARBA" id="ARBA00022989"/>
    </source>
</evidence>
<evidence type="ECO:0000313" key="9">
    <source>
        <dbReference type="EMBL" id="NGO80149.1"/>
    </source>
</evidence>
<dbReference type="SUPFAM" id="SSF103473">
    <property type="entry name" value="MFS general substrate transporter"/>
    <property type="match status" value="1"/>
</dbReference>
<dbReference type="PANTHER" id="PTHR23513">
    <property type="entry name" value="INTEGRAL MEMBRANE EFFLUX PROTEIN-RELATED"/>
    <property type="match status" value="1"/>
</dbReference>
<feature type="transmembrane region" description="Helical" evidence="7">
    <location>
        <begin position="147"/>
        <end position="166"/>
    </location>
</feature>
<dbReference type="Pfam" id="PF07690">
    <property type="entry name" value="MFS_1"/>
    <property type="match status" value="1"/>
</dbReference>
<evidence type="ECO:0000256" key="6">
    <source>
        <dbReference type="SAM" id="MobiDB-lite"/>
    </source>
</evidence>
<protein>
    <submittedName>
        <fullName evidence="9">MFS transporter</fullName>
    </submittedName>
</protein>
<evidence type="ECO:0000256" key="3">
    <source>
        <dbReference type="ARBA" id="ARBA00022692"/>
    </source>
</evidence>